<dbReference type="EMBL" id="JACHGW010000006">
    <property type="protein sequence ID" value="MBB6053416.1"/>
    <property type="molecule type" value="Genomic_DNA"/>
</dbReference>
<evidence type="ECO:0000313" key="3">
    <source>
        <dbReference type="Proteomes" id="UP000520814"/>
    </source>
</evidence>
<keyword evidence="3" id="KW-1185">Reference proteome</keyword>
<name>A0A7W9W9L3_ARMRO</name>
<dbReference type="AlphaFoldDB" id="A0A7W9W9L3"/>
<dbReference type="Pfam" id="PF07676">
    <property type="entry name" value="PD40"/>
    <property type="match status" value="1"/>
</dbReference>
<reference evidence="2 3" key="1">
    <citation type="submission" date="2020-08" db="EMBL/GenBank/DDBJ databases">
        <title>Genomic Encyclopedia of Type Strains, Phase IV (KMG-IV): sequencing the most valuable type-strain genomes for metagenomic binning, comparative biology and taxonomic classification.</title>
        <authorList>
            <person name="Goeker M."/>
        </authorList>
    </citation>
    <scope>NUCLEOTIDE SEQUENCE [LARGE SCALE GENOMIC DNA]</scope>
    <source>
        <strain evidence="2 3">DSM 23562</strain>
    </source>
</reference>
<accession>A0A7W9W9L3</accession>
<comment type="caution">
    <text evidence="2">The sequence shown here is derived from an EMBL/GenBank/DDBJ whole genome shotgun (WGS) entry which is preliminary data.</text>
</comment>
<dbReference type="Proteomes" id="UP000520814">
    <property type="component" value="Unassembled WGS sequence"/>
</dbReference>
<feature type="region of interest" description="Disordered" evidence="1">
    <location>
        <begin position="25"/>
        <end position="65"/>
    </location>
</feature>
<gene>
    <name evidence="2" type="ORF">HNQ39_005250</name>
</gene>
<dbReference type="SUPFAM" id="SSF82171">
    <property type="entry name" value="DPP6 N-terminal domain-like"/>
    <property type="match status" value="1"/>
</dbReference>
<dbReference type="InterPro" id="IPR011659">
    <property type="entry name" value="WD40"/>
</dbReference>
<dbReference type="InterPro" id="IPR011042">
    <property type="entry name" value="6-blade_b-propeller_TolB-like"/>
</dbReference>
<protein>
    <recommendedName>
        <fullName evidence="4">WD40 repeat protein</fullName>
    </recommendedName>
</protein>
<dbReference type="RefSeq" id="WP_184203509.1">
    <property type="nucleotide sequence ID" value="NZ_JACHGW010000006.1"/>
</dbReference>
<evidence type="ECO:0000256" key="1">
    <source>
        <dbReference type="SAM" id="MobiDB-lite"/>
    </source>
</evidence>
<sequence>MKVNSLWTPTRRELFIASGASLLAGCGGSSPSPNPTPTPTPAPTPTPSPTPGPTPSPTPSPTTRKERFGYVEYLGNGYRLASVRTDGTDHQPVAMALEPNIVYAHWSADGKKIAYVVQDLTKPFSSWYSLYTINADGTGRTLFGNGVDPRWSPSGKKLAYIAVEPNFGHLAAWNFETNAPAFPNDDSRPHATSLGAAPDSTDVRMPRWRSEAEVWVSYSAQRLATPLLPGKALYGLLRYFTNSGSLYLESSDRSSNLSDLALNDGMGLVSRGNLGYSSSESDIFWLYPNNNTLALLTRTTGGSGMFSPDGERLWINLNNGKGIRLYDRNLNDLGALVPPNGTKITWFSE</sequence>
<dbReference type="PROSITE" id="PS51257">
    <property type="entry name" value="PROKAR_LIPOPROTEIN"/>
    <property type="match status" value="1"/>
</dbReference>
<feature type="compositionally biased region" description="Pro residues" evidence="1">
    <location>
        <begin position="32"/>
        <end position="60"/>
    </location>
</feature>
<organism evidence="2 3">
    <name type="scientific">Armatimonas rosea</name>
    <dbReference type="NCBI Taxonomy" id="685828"/>
    <lineage>
        <taxon>Bacteria</taxon>
        <taxon>Bacillati</taxon>
        <taxon>Armatimonadota</taxon>
        <taxon>Armatimonadia</taxon>
        <taxon>Armatimonadales</taxon>
        <taxon>Armatimonadaceae</taxon>
        <taxon>Armatimonas</taxon>
    </lineage>
</organism>
<dbReference type="Gene3D" id="2.120.10.30">
    <property type="entry name" value="TolB, C-terminal domain"/>
    <property type="match status" value="1"/>
</dbReference>
<evidence type="ECO:0000313" key="2">
    <source>
        <dbReference type="EMBL" id="MBB6053416.1"/>
    </source>
</evidence>
<evidence type="ECO:0008006" key="4">
    <source>
        <dbReference type="Google" id="ProtNLM"/>
    </source>
</evidence>
<proteinExistence type="predicted"/>